<keyword evidence="6 9" id="KW-0067">ATP-binding</keyword>
<dbReference type="GO" id="GO:0005634">
    <property type="term" value="C:nucleus"/>
    <property type="evidence" value="ECO:0007669"/>
    <property type="project" value="TreeGrafter"/>
</dbReference>
<evidence type="ECO:0000256" key="5">
    <source>
        <dbReference type="ARBA" id="ARBA00022777"/>
    </source>
</evidence>
<evidence type="ECO:0000256" key="1">
    <source>
        <dbReference type="ARBA" id="ARBA00012513"/>
    </source>
</evidence>
<dbReference type="SUPFAM" id="SSF56112">
    <property type="entry name" value="Protein kinase-like (PK-like)"/>
    <property type="match status" value="1"/>
</dbReference>
<feature type="domain" description="Protein kinase" evidence="11">
    <location>
        <begin position="60"/>
        <end position="597"/>
    </location>
</feature>
<evidence type="ECO:0000256" key="8">
    <source>
        <dbReference type="ARBA" id="ARBA00048679"/>
    </source>
</evidence>
<dbReference type="GO" id="GO:0050684">
    <property type="term" value="P:regulation of mRNA processing"/>
    <property type="evidence" value="ECO:0007669"/>
    <property type="project" value="TreeGrafter"/>
</dbReference>
<feature type="compositionally biased region" description="Basic and acidic residues" evidence="10">
    <location>
        <begin position="674"/>
        <end position="689"/>
    </location>
</feature>
<dbReference type="GO" id="GO:0004674">
    <property type="term" value="F:protein serine/threonine kinase activity"/>
    <property type="evidence" value="ECO:0007669"/>
    <property type="project" value="UniProtKB-KW"/>
</dbReference>
<feature type="compositionally biased region" description="Low complexity" evidence="10">
    <location>
        <begin position="252"/>
        <end position="266"/>
    </location>
</feature>
<sequence length="777" mass="84583">MAAKRRDKAGREKNQSRKWNPRSPAFLLSGGILYEEDWEDYVKGGYHPVKLGDSFSDNRYIVVRKLGWGHFSTVWLAKDKKFNRHVALKIVKSAPRYTETALDEIKLLQRIISSDPNHPGKKHVISFLDHFRHKGPNGTHVCMVFEVLGENLLGLIRRHQNKGVPIHLVKQIAKQILLGLDYMHRSCGMIHTDLKPENVLICIDDVENIIQTELASSASAGPAPTKIIGVPPSRGRGGNQTPRSESVFITGSQPLPSPSSSYGSSPMLDRWQFGMTKLDGSETAAGGGSIAGSSKSKSKESEIGSGEVRATATSISASANKTADAISAVSLNPRSSSNTNKSNNNSSSSIHPPGPGPSLLTQQAPHTHLQPHNDRHYQHSEPRPIPNATEPSADSSVPLSSSAMSVDDYSRQSTLDSASSESQISELMNATERITVKIADLGNATWVEHHFTDDIQTRQYRCPEVILGARWGPSADIWSVACLIFELITGGDYLFDPASGSRYSKDDDHIAQIIELIGEFPKSLAFSGKYSSEFFNRKGELRHIQKLRYWPLEAVLHDKYLLPREQADMITSFLSPMLRLYPDKRAKASELVHHSWMDGIVVQGELEVIRRAEEDELLRREAEKSRNMVKGGASGVGLGALGALGTVGVGLGALMGGAVGAMGVGPSPGVLADAQKRKKEERARDEDAMKPVGEVGDGMEEEYEDEGEGGDDEGGQVVVPASLAPGRVSEEIVTSSKGGKENIRQGPPPQQQQNVNQRGHKHVGSKGQGVRIDTGKR</sequence>
<evidence type="ECO:0000256" key="10">
    <source>
        <dbReference type="SAM" id="MobiDB-lite"/>
    </source>
</evidence>
<reference evidence="12 13" key="1">
    <citation type="journal article" date="2017" name="Mol. Ecol.">
        <title>Comparative and population genomic landscape of Phellinus noxius: A hypervariable fungus causing root rot in trees.</title>
        <authorList>
            <person name="Chung C.L."/>
            <person name="Lee T.J."/>
            <person name="Akiba M."/>
            <person name="Lee H.H."/>
            <person name="Kuo T.H."/>
            <person name="Liu D."/>
            <person name="Ke H.M."/>
            <person name="Yokoi T."/>
            <person name="Roa M.B."/>
            <person name="Lu M.J."/>
            <person name="Chang Y.Y."/>
            <person name="Ann P.J."/>
            <person name="Tsai J.N."/>
            <person name="Chen C.Y."/>
            <person name="Tzean S.S."/>
            <person name="Ota Y."/>
            <person name="Hattori T."/>
            <person name="Sahashi N."/>
            <person name="Liou R.F."/>
            <person name="Kikuchi T."/>
            <person name="Tsai I.J."/>
        </authorList>
    </citation>
    <scope>NUCLEOTIDE SEQUENCE [LARGE SCALE GENOMIC DNA]</scope>
    <source>
        <strain evidence="12 13">FFPRI411160</strain>
    </source>
</reference>
<dbReference type="InterPro" id="IPR011009">
    <property type="entry name" value="Kinase-like_dom_sf"/>
</dbReference>
<organism evidence="12 13">
    <name type="scientific">Pyrrhoderma noxium</name>
    <dbReference type="NCBI Taxonomy" id="2282107"/>
    <lineage>
        <taxon>Eukaryota</taxon>
        <taxon>Fungi</taxon>
        <taxon>Dikarya</taxon>
        <taxon>Basidiomycota</taxon>
        <taxon>Agaricomycotina</taxon>
        <taxon>Agaricomycetes</taxon>
        <taxon>Hymenochaetales</taxon>
        <taxon>Hymenochaetaceae</taxon>
        <taxon>Pyrrhoderma</taxon>
    </lineage>
</organism>
<dbReference type="FunFam" id="3.30.200.20:FF:000076">
    <property type="entry name" value="CMGC/SRPK protein kinase"/>
    <property type="match status" value="1"/>
</dbReference>
<dbReference type="GO" id="GO:0005524">
    <property type="term" value="F:ATP binding"/>
    <property type="evidence" value="ECO:0007669"/>
    <property type="project" value="UniProtKB-UniRule"/>
</dbReference>
<protein>
    <recommendedName>
        <fullName evidence="1">non-specific serine/threonine protein kinase</fullName>
        <ecNumber evidence="1">2.7.11.1</ecNumber>
    </recommendedName>
</protein>
<dbReference type="Gene3D" id="3.30.200.20">
    <property type="entry name" value="Phosphorylase Kinase, domain 1"/>
    <property type="match status" value="1"/>
</dbReference>
<feature type="compositionally biased region" description="Polar residues" evidence="10">
    <location>
        <begin position="411"/>
        <end position="422"/>
    </location>
</feature>
<feature type="region of interest" description="Disordered" evidence="10">
    <location>
        <begin position="328"/>
        <end position="422"/>
    </location>
</feature>
<feature type="region of interest" description="Disordered" evidence="10">
    <location>
        <begin position="217"/>
        <end position="308"/>
    </location>
</feature>
<dbReference type="OrthoDB" id="2649at2759"/>
<evidence type="ECO:0000256" key="3">
    <source>
        <dbReference type="ARBA" id="ARBA00022679"/>
    </source>
</evidence>
<evidence type="ECO:0000259" key="11">
    <source>
        <dbReference type="PROSITE" id="PS50011"/>
    </source>
</evidence>
<feature type="compositionally biased region" description="Polar residues" evidence="10">
    <location>
        <begin position="239"/>
        <end position="251"/>
    </location>
</feature>
<keyword evidence="4 9" id="KW-0547">Nucleotide-binding</keyword>
<dbReference type="STRING" id="2282107.A0A286UUW2"/>
<keyword evidence="2" id="KW-0723">Serine/threonine-protein kinase</keyword>
<name>A0A286UUW2_9AGAM</name>
<dbReference type="InterPro" id="IPR008271">
    <property type="entry name" value="Ser/Thr_kinase_AS"/>
</dbReference>
<keyword evidence="13" id="KW-1185">Reference proteome</keyword>
<dbReference type="GO" id="GO:0000245">
    <property type="term" value="P:spliceosomal complex assembly"/>
    <property type="evidence" value="ECO:0007669"/>
    <property type="project" value="TreeGrafter"/>
</dbReference>
<dbReference type="FunCoup" id="A0A286UUW2">
    <property type="interactions" value="290"/>
</dbReference>
<dbReference type="GO" id="GO:0005737">
    <property type="term" value="C:cytoplasm"/>
    <property type="evidence" value="ECO:0007669"/>
    <property type="project" value="TreeGrafter"/>
</dbReference>
<evidence type="ECO:0000313" key="13">
    <source>
        <dbReference type="Proteomes" id="UP000217199"/>
    </source>
</evidence>
<feature type="region of interest" description="Disordered" evidence="10">
    <location>
        <begin position="671"/>
        <end position="777"/>
    </location>
</feature>
<gene>
    <name evidence="12" type="ORF">PNOK_0042900</name>
</gene>
<comment type="catalytic activity">
    <reaction evidence="8">
        <text>L-seryl-[protein] + ATP = O-phospho-L-seryl-[protein] + ADP + H(+)</text>
        <dbReference type="Rhea" id="RHEA:17989"/>
        <dbReference type="Rhea" id="RHEA-COMP:9863"/>
        <dbReference type="Rhea" id="RHEA-COMP:11604"/>
        <dbReference type="ChEBI" id="CHEBI:15378"/>
        <dbReference type="ChEBI" id="CHEBI:29999"/>
        <dbReference type="ChEBI" id="CHEBI:30616"/>
        <dbReference type="ChEBI" id="CHEBI:83421"/>
        <dbReference type="ChEBI" id="CHEBI:456216"/>
        <dbReference type="EC" id="2.7.11.1"/>
    </reaction>
</comment>
<dbReference type="InterPro" id="IPR017441">
    <property type="entry name" value="Protein_kinase_ATP_BS"/>
</dbReference>
<dbReference type="PROSITE" id="PS00107">
    <property type="entry name" value="PROTEIN_KINASE_ATP"/>
    <property type="match status" value="1"/>
</dbReference>
<dbReference type="EMBL" id="NBII01000001">
    <property type="protein sequence ID" value="PAV23361.1"/>
    <property type="molecule type" value="Genomic_DNA"/>
</dbReference>
<feature type="compositionally biased region" description="Basic and acidic residues" evidence="10">
    <location>
        <begin position="371"/>
        <end position="382"/>
    </location>
</feature>
<evidence type="ECO:0000313" key="12">
    <source>
        <dbReference type="EMBL" id="PAV23361.1"/>
    </source>
</evidence>
<feature type="compositionally biased region" description="Low complexity" evidence="10">
    <location>
        <begin position="335"/>
        <end position="349"/>
    </location>
</feature>
<evidence type="ECO:0000256" key="9">
    <source>
        <dbReference type="PROSITE-ProRule" id="PRU10141"/>
    </source>
</evidence>
<dbReference type="Proteomes" id="UP000217199">
    <property type="component" value="Unassembled WGS sequence"/>
</dbReference>
<dbReference type="InterPro" id="IPR000719">
    <property type="entry name" value="Prot_kinase_dom"/>
</dbReference>
<comment type="caution">
    <text evidence="12">The sequence shown here is derived from an EMBL/GenBank/DDBJ whole genome shotgun (WGS) entry which is preliminary data.</text>
</comment>
<dbReference type="Gene3D" id="1.10.510.10">
    <property type="entry name" value="Transferase(Phosphotransferase) domain 1"/>
    <property type="match status" value="1"/>
</dbReference>
<evidence type="ECO:0000256" key="6">
    <source>
        <dbReference type="ARBA" id="ARBA00022840"/>
    </source>
</evidence>
<evidence type="ECO:0000256" key="2">
    <source>
        <dbReference type="ARBA" id="ARBA00022527"/>
    </source>
</evidence>
<accession>A0A286UUW2</accession>
<keyword evidence="3" id="KW-0808">Transferase</keyword>
<feature type="compositionally biased region" description="Acidic residues" evidence="10">
    <location>
        <begin position="697"/>
        <end position="714"/>
    </location>
</feature>
<dbReference type="PANTHER" id="PTHR47634:SF9">
    <property type="entry name" value="PROTEIN KINASE DOMAIN-CONTAINING PROTEIN-RELATED"/>
    <property type="match status" value="1"/>
</dbReference>
<evidence type="ECO:0000256" key="7">
    <source>
        <dbReference type="ARBA" id="ARBA00047899"/>
    </source>
</evidence>
<dbReference type="EC" id="2.7.11.1" evidence="1"/>
<dbReference type="PROSITE" id="PS50011">
    <property type="entry name" value="PROTEIN_KINASE_DOM"/>
    <property type="match status" value="1"/>
</dbReference>
<dbReference type="PANTHER" id="PTHR47634">
    <property type="entry name" value="PROTEIN KINASE DOMAIN-CONTAINING PROTEIN-RELATED"/>
    <property type="match status" value="1"/>
</dbReference>
<keyword evidence="5 12" id="KW-0418">Kinase</keyword>
<dbReference type="InterPro" id="IPR051334">
    <property type="entry name" value="SRPK"/>
</dbReference>
<comment type="catalytic activity">
    <reaction evidence="7">
        <text>L-threonyl-[protein] + ATP = O-phospho-L-threonyl-[protein] + ADP + H(+)</text>
        <dbReference type="Rhea" id="RHEA:46608"/>
        <dbReference type="Rhea" id="RHEA-COMP:11060"/>
        <dbReference type="Rhea" id="RHEA-COMP:11605"/>
        <dbReference type="ChEBI" id="CHEBI:15378"/>
        <dbReference type="ChEBI" id="CHEBI:30013"/>
        <dbReference type="ChEBI" id="CHEBI:30616"/>
        <dbReference type="ChEBI" id="CHEBI:61977"/>
        <dbReference type="ChEBI" id="CHEBI:456216"/>
        <dbReference type="EC" id="2.7.11.1"/>
    </reaction>
</comment>
<feature type="compositionally biased region" description="Low complexity" evidence="10">
    <location>
        <begin position="391"/>
        <end position="407"/>
    </location>
</feature>
<dbReference type="InParanoid" id="A0A286UUW2"/>
<dbReference type="FunFam" id="1.10.510.10:FF:000409">
    <property type="entry name" value="CMGC/SRPK protein kinase"/>
    <property type="match status" value="1"/>
</dbReference>
<dbReference type="PROSITE" id="PS00108">
    <property type="entry name" value="PROTEIN_KINASE_ST"/>
    <property type="match status" value="1"/>
</dbReference>
<proteinExistence type="predicted"/>
<dbReference type="Pfam" id="PF00069">
    <property type="entry name" value="Pkinase"/>
    <property type="match status" value="2"/>
</dbReference>
<dbReference type="AlphaFoldDB" id="A0A286UUW2"/>
<evidence type="ECO:0000256" key="4">
    <source>
        <dbReference type="ARBA" id="ARBA00022741"/>
    </source>
</evidence>
<dbReference type="SMART" id="SM00220">
    <property type="entry name" value="S_TKc"/>
    <property type="match status" value="1"/>
</dbReference>
<feature type="binding site" evidence="9">
    <location>
        <position position="89"/>
    </location>
    <ligand>
        <name>ATP</name>
        <dbReference type="ChEBI" id="CHEBI:30616"/>
    </ligand>
</feature>